<dbReference type="Proteomes" id="UP000550729">
    <property type="component" value="Unassembled WGS sequence"/>
</dbReference>
<keyword evidence="2" id="KW-0472">Membrane</keyword>
<evidence type="ECO:0000313" key="5">
    <source>
        <dbReference type="Proteomes" id="UP000550729"/>
    </source>
</evidence>
<sequence>MTQSDQVDTDNIPLSVWLAVAGAAVAAGALMRPRRSGSTVAGLRSLLDSARHDAADYGPANNAAGDGPHHIYPNDAIGLGQDNPNQGRMVWHPDSPGSSQGTIEWSVTPGGKITSSNLQVNRNGQPVTPNYKVSNDGRTMTGSIRANAGDTIDYDLTGTMDGPNKVPVPINIDGTVEPIREPVAGQTDGGPGVWVRKNESMSANSAYYQEAVTHVKARDWTYRITRGADTADYDGFYIDRSGQQWLLEAKGHYSSLVDPSGNAKPWGAGLFPSARGQFIAQDKAAKGTGARMGWYLQEPSTQAFFNNAAQAGGATAVTFFPSPAGRSN</sequence>
<dbReference type="AlphaFoldDB" id="A0A848L9R2"/>
<dbReference type="EMBL" id="JABBNB010000033">
    <property type="protein sequence ID" value="NMO04318.1"/>
    <property type="molecule type" value="Genomic_DNA"/>
</dbReference>
<feature type="transmembrane region" description="Helical" evidence="2">
    <location>
        <begin position="12"/>
        <end position="31"/>
    </location>
</feature>
<feature type="region of interest" description="Disordered" evidence="1">
    <location>
        <begin position="57"/>
        <end position="87"/>
    </location>
</feature>
<evidence type="ECO:0000256" key="2">
    <source>
        <dbReference type="SAM" id="Phobius"/>
    </source>
</evidence>
<dbReference type="RefSeq" id="WP_170196819.1">
    <property type="nucleotide sequence ID" value="NZ_JABBNB010000033.1"/>
</dbReference>
<evidence type="ECO:0000313" key="4">
    <source>
        <dbReference type="EMBL" id="NMO04318.1"/>
    </source>
</evidence>
<feature type="region of interest" description="Disordered" evidence="1">
    <location>
        <begin position="110"/>
        <end position="139"/>
    </location>
</feature>
<keyword evidence="2" id="KW-0812">Transmembrane</keyword>
<feature type="domain" description="Tox-REase-5" evidence="3">
    <location>
        <begin position="206"/>
        <end position="299"/>
    </location>
</feature>
<feature type="compositionally biased region" description="Polar residues" evidence="1">
    <location>
        <begin position="113"/>
        <end position="139"/>
    </location>
</feature>
<dbReference type="InterPro" id="IPR028904">
    <property type="entry name" value="Tox-REase-5_dom"/>
</dbReference>
<organism evidence="4 5">
    <name type="scientific">Gordonia asplenii</name>
    <dbReference type="NCBI Taxonomy" id="2725283"/>
    <lineage>
        <taxon>Bacteria</taxon>
        <taxon>Bacillati</taxon>
        <taxon>Actinomycetota</taxon>
        <taxon>Actinomycetes</taxon>
        <taxon>Mycobacteriales</taxon>
        <taxon>Gordoniaceae</taxon>
        <taxon>Gordonia</taxon>
    </lineage>
</organism>
<gene>
    <name evidence="4" type="ORF">HH308_24160</name>
</gene>
<comment type="caution">
    <text evidence="4">The sequence shown here is derived from an EMBL/GenBank/DDBJ whole genome shotgun (WGS) entry which is preliminary data.</text>
</comment>
<evidence type="ECO:0000259" key="3">
    <source>
        <dbReference type="Pfam" id="PF15648"/>
    </source>
</evidence>
<dbReference type="Pfam" id="PF15648">
    <property type="entry name" value="Tox-REase-5"/>
    <property type="match status" value="1"/>
</dbReference>
<evidence type="ECO:0000256" key="1">
    <source>
        <dbReference type="SAM" id="MobiDB-lite"/>
    </source>
</evidence>
<keyword evidence="2" id="KW-1133">Transmembrane helix</keyword>
<keyword evidence="5" id="KW-1185">Reference proteome</keyword>
<accession>A0A848L9R2</accession>
<name>A0A848L9R2_9ACTN</name>
<proteinExistence type="predicted"/>
<reference evidence="4 5" key="1">
    <citation type="submission" date="2020-04" db="EMBL/GenBank/DDBJ databases">
        <title>Gordonia sp. nov. TBRC 11910.</title>
        <authorList>
            <person name="Suriyachadkun C."/>
        </authorList>
    </citation>
    <scope>NUCLEOTIDE SEQUENCE [LARGE SCALE GENOMIC DNA]</scope>
    <source>
        <strain evidence="4 5">TBRC 11910</strain>
    </source>
</reference>
<protein>
    <recommendedName>
        <fullName evidence="3">Tox-REase-5 domain-containing protein</fullName>
    </recommendedName>
</protein>